<proteinExistence type="inferred from homology"/>
<evidence type="ECO:0000256" key="2">
    <source>
        <dbReference type="ARBA" id="ARBA00005278"/>
    </source>
</evidence>
<feature type="compositionally biased region" description="Basic residues" evidence="5">
    <location>
        <begin position="1"/>
        <end position="13"/>
    </location>
</feature>
<dbReference type="GO" id="GO:0009847">
    <property type="term" value="P:spore germination"/>
    <property type="evidence" value="ECO:0007669"/>
    <property type="project" value="UniProtKB-UniRule"/>
</dbReference>
<reference evidence="7 8" key="1">
    <citation type="submission" date="2016-10" db="EMBL/GenBank/DDBJ databases">
        <authorList>
            <person name="de Groot N.N."/>
        </authorList>
    </citation>
    <scope>NUCLEOTIDE SEQUENCE [LARGE SCALE GENOMIC DNA]</scope>
    <source>
        <strain evidence="7 8">DSM 23995</strain>
    </source>
</reference>
<accession>A0A1I2DK16</accession>
<feature type="transmembrane region" description="Helical" evidence="6">
    <location>
        <begin position="385"/>
        <end position="408"/>
    </location>
</feature>
<sequence length="524" mass="57915">MLFRKAKKNRKLNSKQGADKASSTSAPPFGEKEVVENLDEMIELIFQLLGENADFVTRELTIFGEYRAAVFFMSSLVDQAEIHQQIMKPLMILPDDLSFDEILQTDIIPIIANESLYHSEVSLESSTAALVDAILIGETVVVIEGKRQAFRIDTRNIAKRSVTAPETEQVIIGPREGFIEQIETNMGLLRYRLPNRAFCIKTTKLGKLTKTTVAICYVKGVTNQKIVQEVEQRLSQIDIDATLDVGTIEQFIEDNSFSPFPQTYLAERPDSTIGNLMEGRVAILVDGSPFALLVPVVFNQFYQTMEDYTSRFLLGSFTRVIRVLALVFSIVVPSLYVSLISFNPELFPTQFAVAVAGGRAGVPFPAVIEVLLLEGAMEVLREATIRLPTQIGSALSIVGVLIIGQAAVEAGFSSPITIVVIALTTISSFATPVYSASFAFRILRFPLIILAGRFGLYGVVIGILFIFNHMLSLRSFGVPYMSPVAPGNAQGMKDVVIRSPFQWMTKRPAFLHPLDRDRVGSKDE</sequence>
<dbReference type="InterPro" id="IPR050768">
    <property type="entry name" value="UPF0353/GerABKA_families"/>
</dbReference>
<keyword evidence="6" id="KW-1133">Transmembrane helix</keyword>
<keyword evidence="6" id="KW-0812">Transmembrane</keyword>
<evidence type="ECO:0000256" key="1">
    <source>
        <dbReference type="ARBA" id="ARBA00004141"/>
    </source>
</evidence>
<protein>
    <submittedName>
        <fullName evidence="7">Spore germination protein KA</fullName>
    </submittedName>
</protein>
<comment type="subcellular location">
    <subcellularLocation>
        <location evidence="4">Cell membrane</location>
    </subcellularLocation>
    <subcellularLocation>
        <location evidence="1">Membrane</location>
        <topology evidence="1">Multi-pass membrane protein</topology>
    </subcellularLocation>
</comment>
<organism evidence="7 8">
    <name type="scientific">Alteribacillus iranensis</name>
    <dbReference type="NCBI Taxonomy" id="930128"/>
    <lineage>
        <taxon>Bacteria</taxon>
        <taxon>Bacillati</taxon>
        <taxon>Bacillota</taxon>
        <taxon>Bacilli</taxon>
        <taxon>Bacillales</taxon>
        <taxon>Bacillaceae</taxon>
        <taxon>Alteribacillus</taxon>
    </lineage>
</organism>
<dbReference type="STRING" id="930128.SAMN05192532_104121"/>
<keyword evidence="3 4" id="KW-0472">Membrane</keyword>
<evidence type="ECO:0000256" key="5">
    <source>
        <dbReference type="SAM" id="MobiDB-lite"/>
    </source>
</evidence>
<feature type="transmembrane region" description="Helical" evidence="6">
    <location>
        <begin position="320"/>
        <end position="339"/>
    </location>
</feature>
<dbReference type="AlphaFoldDB" id="A0A1I2DK16"/>
<dbReference type="Pfam" id="PF03323">
    <property type="entry name" value="GerA"/>
    <property type="match status" value="1"/>
</dbReference>
<name>A0A1I2DK16_9BACI</name>
<evidence type="ECO:0000313" key="8">
    <source>
        <dbReference type="Proteomes" id="UP000199516"/>
    </source>
</evidence>
<dbReference type="EMBL" id="FONT01000004">
    <property type="protein sequence ID" value="SFE80807.1"/>
    <property type="molecule type" value="Genomic_DNA"/>
</dbReference>
<feature type="transmembrane region" description="Helical" evidence="6">
    <location>
        <begin position="447"/>
        <end position="467"/>
    </location>
</feature>
<evidence type="ECO:0000313" key="7">
    <source>
        <dbReference type="EMBL" id="SFE80807.1"/>
    </source>
</evidence>
<dbReference type="InterPro" id="IPR004995">
    <property type="entry name" value="Spore_Ger"/>
</dbReference>
<evidence type="ECO:0000256" key="4">
    <source>
        <dbReference type="PIRNR" id="PIRNR005690"/>
    </source>
</evidence>
<dbReference type="GO" id="GO:0005886">
    <property type="term" value="C:plasma membrane"/>
    <property type="evidence" value="ECO:0007669"/>
    <property type="project" value="UniProtKB-SubCell"/>
</dbReference>
<evidence type="ECO:0000256" key="3">
    <source>
        <dbReference type="ARBA" id="ARBA00023136"/>
    </source>
</evidence>
<dbReference type="PANTHER" id="PTHR22550">
    <property type="entry name" value="SPORE GERMINATION PROTEIN"/>
    <property type="match status" value="1"/>
</dbReference>
<dbReference type="RefSeq" id="WP_091661293.1">
    <property type="nucleotide sequence ID" value="NZ_FONT01000004.1"/>
</dbReference>
<feature type="transmembrane region" description="Helical" evidence="6">
    <location>
        <begin position="351"/>
        <end position="373"/>
    </location>
</feature>
<dbReference type="PANTHER" id="PTHR22550:SF5">
    <property type="entry name" value="LEUCINE ZIPPER PROTEIN 4"/>
    <property type="match status" value="1"/>
</dbReference>
<keyword evidence="8" id="KW-1185">Reference proteome</keyword>
<feature type="region of interest" description="Disordered" evidence="5">
    <location>
        <begin position="1"/>
        <end position="29"/>
    </location>
</feature>
<dbReference type="PIRSF" id="PIRSF005690">
    <property type="entry name" value="GerBA"/>
    <property type="match status" value="1"/>
</dbReference>
<comment type="similarity">
    <text evidence="2 4">Belongs to the GerABKA family.</text>
</comment>
<dbReference type="OrthoDB" id="9772630at2"/>
<evidence type="ECO:0000256" key="6">
    <source>
        <dbReference type="SAM" id="Phobius"/>
    </source>
</evidence>
<dbReference type="Proteomes" id="UP000199516">
    <property type="component" value="Unassembled WGS sequence"/>
</dbReference>
<gene>
    <name evidence="7" type="ORF">SAMN05192532_104121</name>
</gene>
<feature type="transmembrane region" description="Helical" evidence="6">
    <location>
        <begin position="414"/>
        <end position="435"/>
    </location>
</feature>